<dbReference type="InterPro" id="IPR002104">
    <property type="entry name" value="Integrase_catalytic"/>
</dbReference>
<accession>A0A069PBU0</accession>
<dbReference type="AlphaFoldDB" id="A0A069PBU0"/>
<organism evidence="3 4">
    <name type="scientific">Caballeronia glathei</name>
    <dbReference type="NCBI Taxonomy" id="60547"/>
    <lineage>
        <taxon>Bacteria</taxon>
        <taxon>Pseudomonadati</taxon>
        <taxon>Pseudomonadota</taxon>
        <taxon>Betaproteobacteria</taxon>
        <taxon>Burkholderiales</taxon>
        <taxon>Burkholderiaceae</taxon>
        <taxon>Caballeronia</taxon>
    </lineage>
</organism>
<evidence type="ECO:0000313" key="4">
    <source>
        <dbReference type="Proteomes" id="UP000027466"/>
    </source>
</evidence>
<name>A0A069PBU0_9BURK</name>
<evidence type="ECO:0000259" key="2">
    <source>
        <dbReference type="PROSITE" id="PS51898"/>
    </source>
</evidence>
<dbReference type="InterPro" id="IPR011010">
    <property type="entry name" value="DNA_brk_join_enz"/>
</dbReference>
<keyword evidence="1" id="KW-0233">DNA recombination</keyword>
<reference evidence="3 4" key="1">
    <citation type="submission" date="2014-03" db="EMBL/GenBank/DDBJ databases">
        <title>Draft Genome Sequences of Four Burkholderia Strains.</title>
        <authorList>
            <person name="Liu X.Y."/>
            <person name="Li C.X."/>
            <person name="Xu J.H."/>
        </authorList>
    </citation>
    <scope>NUCLEOTIDE SEQUENCE [LARGE SCALE GENOMIC DNA]</scope>
    <source>
        <strain evidence="3 4">DSM 50014</strain>
    </source>
</reference>
<dbReference type="GO" id="GO:0003677">
    <property type="term" value="F:DNA binding"/>
    <property type="evidence" value="ECO:0007669"/>
    <property type="project" value="InterPro"/>
</dbReference>
<evidence type="ECO:0000313" key="3">
    <source>
        <dbReference type="EMBL" id="KDR38110.1"/>
    </source>
</evidence>
<evidence type="ECO:0000256" key="1">
    <source>
        <dbReference type="ARBA" id="ARBA00023172"/>
    </source>
</evidence>
<keyword evidence="4" id="KW-1185">Reference proteome</keyword>
<dbReference type="EMBL" id="JFHC01000107">
    <property type="protein sequence ID" value="KDR38110.1"/>
    <property type="molecule type" value="Genomic_DNA"/>
</dbReference>
<dbReference type="GO" id="GO:0015074">
    <property type="term" value="P:DNA integration"/>
    <property type="evidence" value="ECO:0007669"/>
    <property type="project" value="InterPro"/>
</dbReference>
<dbReference type="PROSITE" id="PS51898">
    <property type="entry name" value="TYR_RECOMBINASE"/>
    <property type="match status" value="1"/>
</dbReference>
<feature type="domain" description="Tyr recombinase" evidence="2">
    <location>
        <begin position="1"/>
        <end position="80"/>
    </location>
</feature>
<dbReference type="Proteomes" id="UP000027466">
    <property type="component" value="Unassembled WGS sequence"/>
</dbReference>
<dbReference type="GO" id="GO:0006310">
    <property type="term" value="P:DNA recombination"/>
    <property type="evidence" value="ECO:0007669"/>
    <property type="project" value="UniProtKB-KW"/>
</dbReference>
<dbReference type="Gene3D" id="1.10.443.10">
    <property type="entry name" value="Intergrase catalytic core"/>
    <property type="match status" value="1"/>
</dbReference>
<comment type="caution">
    <text evidence="3">The sequence shown here is derived from an EMBL/GenBank/DDBJ whole genome shotgun (WGS) entry which is preliminary data.</text>
</comment>
<dbReference type="InterPro" id="IPR013762">
    <property type="entry name" value="Integrase-like_cat_sf"/>
</dbReference>
<proteinExistence type="predicted"/>
<dbReference type="Pfam" id="PF00589">
    <property type="entry name" value="Phage_integrase"/>
    <property type="match status" value="1"/>
</dbReference>
<protein>
    <recommendedName>
        <fullName evidence="2">Tyr recombinase domain-containing protein</fullName>
    </recommendedName>
</protein>
<dbReference type="SUPFAM" id="SSF56349">
    <property type="entry name" value="DNA breaking-rejoining enzymes"/>
    <property type="match status" value="1"/>
</dbReference>
<sequence>MITDRGLAPTGLLTRPWPRSPIKKTSALCPRRHRRHSFATHLLEQKVDIRVIQVLLGHKKLETTALYAQVATDLLREVISPLEKLQNNG</sequence>
<gene>
    <name evidence="3" type="ORF">BG61_03360</name>
</gene>